<feature type="transmembrane region" description="Helical" evidence="5">
    <location>
        <begin position="258"/>
        <end position="282"/>
    </location>
</feature>
<dbReference type="InterPro" id="IPR047817">
    <property type="entry name" value="ABC2_TM_bact-type"/>
</dbReference>
<reference evidence="7" key="1">
    <citation type="journal article" date="2014" name="Microbiology">
        <title>A streptolysin S homologue is essential for beta-haemolytic Streptococcus constellatus subsp. constellatus cytotoxicity.</title>
        <authorList>
            <person name="Tabata A."/>
            <person name="Sato Y."/>
            <person name="Maya K."/>
            <person name="Nakano K."/>
            <person name="Kikuchi K."/>
            <person name="Whiley R.A."/>
            <person name="Ohkura K."/>
            <person name="Tomoyasu T."/>
            <person name="Nagamune H."/>
        </authorList>
    </citation>
    <scope>NUCLEOTIDE SEQUENCE</scope>
    <source>
        <strain evidence="7">MM9889a</strain>
    </source>
</reference>
<feature type="transmembrane region" description="Helical" evidence="5">
    <location>
        <begin position="289"/>
        <end position="309"/>
    </location>
</feature>
<dbReference type="GO" id="GO:0140359">
    <property type="term" value="F:ABC-type transporter activity"/>
    <property type="evidence" value="ECO:0007669"/>
    <property type="project" value="InterPro"/>
</dbReference>
<feature type="transmembrane region" description="Helical" evidence="5">
    <location>
        <begin position="181"/>
        <end position="203"/>
    </location>
</feature>
<dbReference type="PROSITE" id="PS51012">
    <property type="entry name" value="ABC_TM2"/>
    <property type="match status" value="1"/>
</dbReference>
<protein>
    <submittedName>
        <fullName evidence="7">SagH protein</fullName>
    </submittedName>
</protein>
<sequence length="375" mass="41701">MILFHLIKKESLQIFRNRTAILMMIIFPILMIVILSFAFKSSFNTTTTVPQLKVSYQLEGTETDYQKSFVKFLKTLNKELGLEATVSKNLSADKQKVSEGALTATLEVKSDKTIKVTTNRINQQNADLVRMLVDTYVENAKTYDSISDLYPTALNNIKKRTVDYIKTTSIQTSKGMTSADYYAISMFTMITFYSIMSAMNLVLSDNQLGTVSRIHLTGVSNTHILLGKLIGGMFATGVQLAILYFFTRFVMQVNWGSHHWQIVGVTASLVYLSIAIGIGLASGIRNESFLMLASNAIIPVFAFLGGSYVPLSTLNSTFINQLSTISPIKWVNDSLFYLMFGGQTNPIPTTLVVNLGLGTIFILFALIRMRKQVTA</sequence>
<dbReference type="InterPro" id="IPR013525">
    <property type="entry name" value="ABC2_TM"/>
</dbReference>
<comment type="subcellular location">
    <subcellularLocation>
        <location evidence="1">Membrane</location>
        <topology evidence="1">Multi-pass membrane protein</topology>
    </subcellularLocation>
</comment>
<evidence type="ECO:0000256" key="2">
    <source>
        <dbReference type="ARBA" id="ARBA00022692"/>
    </source>
</evidence>
<feature type="domain" description="ABC transmembrane type-2" evidence="6">
    <location>
        <begin position="147"/>
        <end position="372"/>
    </location>
</feature>
<dbReference type="Pfam" id="PF12698">
    <property type="entry name" value="ABC2_membrane_3"/>
    <property type="match status" value="1"/>
</dbReference>
<evidence type="ECO:0000256" key="3">
    <source>
        <dbReference type="ARBA" id="ARBA00022989"/>
    </source>
</evidence>
<name>A0A024F908_STRCV</name>
<evidence type="ECO:0000313" key="7">
    <source>
        <dbReference type="EMBL" id="BAO73274.1"/>
    </source>
</evidence>
<feature type="transmembrane region" description="Helical" evidence="5">
    <location>
        <begin position="347"/>
        <end position="367"/>
    </location>
</feature>
<evidence type="ECO:0000256" key="5">
    <source>
        <dbReference type="SAM" id="Phobius"/>
    </source>
</evidence>
<accession>A0A024F908</accession>
<dbReference type="GO" id="GO:0016020">
    <property type="term" value="C:membrane"/>
    <property type="evidence" value="ECO:0007669"/>
    <property type="project" value="UniProtKB-SubCell"/>
</dbReference>
<evidence type="ECO:0000259" key="6">
    <source>
        <dbReference type="PROSITE" id="PS51012"/>
    </source>
</evidence>
<feature type="transmembrane region" description="Helical" evidence="5">
    <location>
        <begin position="224"/>
        <end position="246"/>
    </location>
</feature>
<dbReference type="NCBIfam" id="NF038293">
    <property type="entry name" value="permease_SagG"/>
    <property type="match status" value="1"/>
</dbReference>
<dbReference type="InterPro" id="IPR052902">
    <property type="entry name" value="ABC-2_transporter"/>
</dbReference>
<dbReference type="PANTHER" id="PTHR43027:SF1">
    <property type="entry name" value="DOXORUBICIN RESISTANCE ABC TRANSPORTER PERMEASE PROTEIN DRRC-RELATED"/>
    <property type="match status" value="1"/>
</dbReference>
<keyword evidence="4 5" id="KW-0472">Membrane</keyword>
<evidence type="ECO:0000256" key="4">
    <source>
        <dbReference type="ARBA" id="ARBA00023136"/>
    </source>
</evidence>
<gene>
    <name evidence="7" type="primary">sagH</name>
</gene>
<organism evidence="7">
    <name type="scientific">Streptococcus constellatus subsp. pharyngis</name>
    <dbReference type="NCBI Taxonomy" id="184250"/>
    <lineage>
        <taxon>Bacteria</taxon>
        <taxon>Bacillati</taxon>
        <taxon>Bacillota</taxon>
        <taxon>Bacilli</taxon>
        <taxon>Lactobacillales</taxon>
        <taxon>Streptococcaceae</taxon>
        <taxon>Streptococcus</taxon>
        <taxon>Streptococcus anginosus group</taxon>
    </lineage>
</organism>
<proteinExistence type="predicted"/>
<dbReference type="RefSeq" id="WP_020997617.1">
    <property type="nucleotide sequence ID" value="NZ_BHYU01000005.1"/>
</dbReference>
<evidence type="ECO:0000256" key="1">
    <source>
        <dbReference type="ARBA" id="ARBA00004141"/>
    </source>
</evidence>
<dbReference type="EMBL" id="AB839365">
    <property type="protein sequence ID" value="BAO73274.1"/>
    <property type="molecule type" value="Genomic_DNA"/>
</dbReference>
<keyword evidence="3 5" id="KW-1133">Transmembrane helix</keyword>
<dbReference type="PANTHER" id="PTHR43027">
    <property type="entry name" value="DOXORUBICIN RESISTANCE ABC TRANSPORTER PERMEASE PROTEIN DRRC-RELATED"/>
    <property type="match status" value="1"/>
</dbReference>
<keyword evidence="2 5" id="KW-0812">Transmembrane</keyword>
<dbReference type="AlphaFoldDB" id="A0A024F908"/>
<feature type="transmembrane region" description="Helical" evidence="5">
    <location>
        <begin position="20"/>
        <end position="39"/>
    </location>
</feature>